<reference evidence="5 6" key="1">
    <citation type="submission" date="2017-09" db="EMBL/GenBank/DDBJ databases">
        <authorList>
            <person name="Ehlers B."/>
            <person name="Leendertz F.H."/>
        </authorList>
    </citation>
    <scope>NUCLEOTIDE SEQUENCE [LARGE SCALE GENOMIC DNA]</scope>
    <source>
        <strain evidence="5 6">CGMCC 4.6857</strain>
    </source>
</reference>
<accession>A0A285K2L0</accession>
<evidence type="ECO:0000313" key="6">
    <source>
        <dbReference type="Proteomes" id="UP000219612"/>
    </source>
</evidence>
<evidence type="ECO:0000256" key="1">
    <source>
        <dbReference type="ARBA" id="ARBA00010838"/>
    </source>
</evidence>
<evidence type="ECO:0000256" key="2">
    <source>
        <dbReference type="ARBA" id="ARBA00022801"/>
    </source>
</evidence>
<dbReference type="Gene3D" id="3.20.20.80">
    <property type="entry name" value="Glycosidases"/>
    <property type="match status" value="2"/>
</dbReference>
<gene>
    <name evidence="5" type="ORF">SAMN05421748_12879</name>
</gene>
<sequence length="383" mass="42755">MTFLWGASTASHQVEGGNVNNDWWAREHALALQPSGDACDSYHRYGEDISLLSGAGLNAYRFSLEWSRIEPAPGQFSRAALDHYRRMVDECLSRGVTPVVTLNHFTVPRWFEESGSWRSVDNLDRFEAFVDKSLPVIREGVPWVCTLNEPNLTSVIVNMRHDGSMAFPPAPDPELAEALLIAHRRAREVLRSVHGVRSGFTIASFNLQETPEADDEARQLRQDAQDAWFEAARDDDFVGVQAYSRIWLGKGGALPTPVGAESTMNGWEYYPAALGEMVRRAWALSGNTPILVTENGLATTDDPRRIAYTRDALAGLAAAMADGVDVRAYLHWSLLDNFEWFEGYGPRFGLIEVDRETFERRPKPSLEWLGSVARANPKGPVTM</sequence>
<dbReference type="PRINTS" id="PR00131">
    <property type="entry name" value="GLHYDRLASE1"/>
</dbReference>
<protein>
    <submittedName>
        <fullName evidence="5">Beta-glucosidase</fullName>
    </submittedName>
</protein>
<dbReference type="PANTHER" id="PTHR10353">
    <property type="entry name" value="GLYCOSYL HYDROLASE"/>
    <property type="match status" value="1"/>
</dbReference>
<dbReference type="PANTHER" id="PTHR10353:SF209">
    <property type="entry name" value="GALACTOLIPID GALACTOSYLTRANSFERASE SFR2, CHLOROPLASTIC"/>
    <property type="match status" value="1"/>
</dbReference>
<organism evidence="5 6">
    <name type="scientific">Paractinoplanes atraurantiacus</name>
    <dbReference type="NCBI Taxonomy" id="1036182"/>
    <lineage>
        <taxon>Bacteria</taxon>
        <taxon>Bacillati</taxon>
        <taxon>Actinomycetota</taxon>
        <taxon>Actinomycetes</taxon>
        <taxon>Micromonosporales</taxon>
        <taxon>Micromonosporaceae</taxon>
        <taxon>Paractinoplanes</taxon>
    </lineage>
</organism>
<name>A0A285K2L0_9ACTN</name>
<dbReference type="Proteomes" id="UP000219612">
    <property type="component" value="Unassembled WGS sequence"/>
</dbReference>
<keyword evidence="3" id="KW-0326">Glycosidase</keyword>
<dbReference type="GO" id="GO:0008422">
    <property type="term" value="F:beta-glucosidase activity"/>
    <property type="evidence" value="ECO:0007669"/>
    <property type="project" value="TreeGrafter"/>
</dbReference>
<dbReference type="GO" id="GO:0005829">
    <property type="term" value="C:cytosol"/>
    <property type="evidence" value="ECO:0007669"/>
    <property type="project" value="TreeGrafter"/>
</dbReference>
<dbReference type="AlphaFoldDB" id="A0A285K2L0"/>
<comment type="similarity">
    <text evidence="1 4">Belongs to the glycosyl hydrolase 1 family.</text>
</comment>
<dbReference type="Pfam" id="PF00232">
    <property type="entry name" value="Glyco_hydro_1"/>
    <property type="match status" value="2"/>
</dbReference>
<dbReference type="GO" id="GO:0016052">
    <property type="term" value="P:carbohydrate catabolic process"/>
    <property type="evidence" value="ECO:0007669"/>
    <property type="project" value="TreeGrafter"/>
</dbReference>
<dbReference type="InterPro" id="IPR017853">
    <property type="entry name" value="GH"/>
</dbReference>
<evidence type="ECO:0000256" key="3">
    <source>
        <dbReference type="ARBA" id="ARBA00023295"/>
    </source>
</evidence>
<keyword evidence="2" id="KW-0378">Hydrolase</keyword>
<dbReference type="PROSITE" id="PS00653">
    <property type="entry name" value="GLYCOSYL_HYDROL_F1_2"/>
    <property type="match status" value="1"/>
</dbReference>
<dbReference type="InterPro" id="IPR001360">
    <property type="entry name" value="Glyco_hydro_1"/>
</dbReference>
<evidence type="ECO:0000256" key="4">
    <source>
        <dbReference type="RuleBase" id="RU003690"/>
    </source>
</evidence>
<dbReference type="RefSeq" id="WP_097327340.1">
    <property type="nucleotide sequence ID" value="NZ_OBDY01000028.1"/>
</dbReference>
<proteinExistence type="inferred from homology"/>
<dbReference type="SUPFAM" id="SSF51445">
    <property type="entry name" value="(Trans)glycosidases"/>
    <property type="match status" value="1"/>
</dbReference>
<keyword evidence="6" id="KW-1185">Reference proteome</keyword>
<evidence type="ECO:0000313" key="5">
    <source>
        <dbReference type="EMBL" id="SNY65581.1"/>
    </source>
</evidence>
<dbReference type="OrthoDB" id="3182512at2"/>
<dbReference type="EMBL" id="OBDY01000028">
    <property type="protein sequence ID" value="SNY65581.1"/>
    <property type="molecule type" value="Genomic_DNA"/>
</dbReference>
<dbReference type="InterPro" id="IPR033132">
    <property type="entry name" value="GH_1_N_CS"/>
</dbReference>